<reference evidence="3 4" key="1">
    <citation type="submission" date="2018-05" db="EMBL/GenBank/DDBJ databases">
        <title>Genomic Encyclopedia of Type Strains, Phase IV (KMG-IV): sequencing the most valuable type-strain genomes for metagenomic binning, comparative biology and taxonomic classification.</title>
        <authorList>
            <person name="Goeker M."/>
        </authorList>
    </citation>
    <scope>NUCLEOTIDE SEQUENCE [LARGE SCALE GENOMIC DNA]</scope>
    <source>
        <strain evidence="3 4">DSM 44704</strain>
    </source>
</reference>
<accession>A0A318K9J8</accession>
<name>A0A318K9J8_9NOCA</name>
<gene>
    <name evidence="3" type="ORF">DFR70_103687</name>
</gene>
<comment type="caution">
    <text evidence="3">The sequence shown here is derived from an EMBL/GenBank/DDBJ whole genome shotgun (WGS) entry which is preliminary data.</text>
</comment>
<keyword evidence="2" id="KW-0472">Membrane</keyword>
<feature type="transmembrane region" description="Helical" evidence="2">
    <location>
        <begin position="133"/>
        <end position="152"/>
    </location>
</feature>
<proteinExistence type="predicted"/>
<feature type="region of interest" description="Disordered" evidence="1">
    <location>
        <begin position="1"/>
        <end position="35"/>
    </location>
</feature>
<feature type="transmembrane region" description="Helical" evidence="2">
    <location>
        <begin position="164"/>
        <end position="186"/>
    </location>
</feature>
<feature type="region of interest" description="Disordered" evidence="1">
    <location>
        <begin position="48"/>
        <end position="90"/>
    </location>
</feature>
<dbReference type="Proteomes" id="UP000247569">
    <property type="component" value="Unassembled WGS sequence"/>
</dbReference>
<keyword evidence="2" id="KW-1133">Transmembrane helix</keyword>
<evidence type="ECO:0000256" key="2">
    <source>
        <dbReference type="SAM" id="Phobius"/>
    </source>
</evidence>
<feature type="compositionally biased region" description="Basic and acidic residues" evidence="1">
    <location>
        <begin position="8"/>
        <end position="31"/>
    </location>
</feature>
<evidence type="ECO:0000313" key="3">
    <source>
        <dbReference type="EMBL" id="PXX66932.1"/>
    </source>
</evidence>
<keyword evidence="2" id="KW-0812">Transmembrane</keyword>
<sequence>MRNRPEHHHNDDPDDNHTPPPRRAGEPREPGEPTAIRDILAAEFADYLADVVAKTPPPDNPDDTTPTPPARPNLRLITTTPDKSGTADWDEPLTVDDAITAARTARRKVVRGAAGGTAVVVTAGVVAGWGEPLIVTGPLAIYGTGWLGYLWWNAALRPTLGQILAAVFGGLSTACAVVLTTLATLARGLVERVDTARSRHETTRTATTSPSA</sequence>
<organism evidence="3 4">
    <name type="scientific">Nocardia tenerifensis</name>
    <dbReference type="NCBI Taxonomy" id="228006"/>
    <lineage>
        <taxon>Bacteria</taxon>
        <taxon>Bacillati</taxon>
        <taxon>Actinomycetota</taxon>
        <taxon>Actinomycetes</taxon>
        <taxon>Mycobacteriales</taxon>
        <taxon>Nocardiaceae</taxon>
        <taxon>Nocardia</taxon>
    </lineage>
</organism>
<dbReference type="OrthoDB" id="4559789at2"/>
<dbReference type="EMBL" id="QJKF01000003">
    <property type="protein sequence ID" value="PXX66932.1"/>
    <property type="molecule type" value="Genomic_DNA"/>
</dbReference>
<evidence type="ECO:0000313" key="4">
    <source>
        <dbReference type="Proteomes" id="UP000247569"/>
    </source>
</evidence>
<dbReference type="RefSeq" id="WP_040730631.1">
    <property type="nucleotide sequence ID" value="NZ_QJKF01000003.1"/>
</dbReference>
<evidence type="ECO:0000256" key="1">
    <source>
        <dbReference type="SAM" id="MobiDB-lite"/>
    </source>
</evidence>
<keyword evidence="4" id="KW-1185">Reference proteome</keyword>
<dbReference type="AlphaFoldDB" id="A0A318K9J8"/>
<protein>
    <submittedName>
        <fullName evidence="3">Uncharacterized protein</fullName>
    </submittedName>
</protein>
<feature type="transmembrane region" description="Helical" evidence="2">
    <location>
        <begin position="109"/>
        <end position="127"/>
    </location>
</feature>